<name>A0AB39HJ36_9VIBR</name>
<evidence type="ECO:0000259" key="3">
    <source>
        <dbReference type="PROSITE" id="PS51781"/>
    </source>
</evidence>
<dbReference type="EMBL" id="CP162601">
    <property type="protein sequence ID" value="XDK26244.1"/>
    <property type="molecule type" value="Genomic_DNA"/>
</dbReference>
<feature type="region of interest" description="Disordered" evidence="1">
    <location>
        <begin position="25"/>
        <end position="91"/>
    </location>
</feature>
<sequence length="158" mass="17356">MRKSFVFFVLSGLFVSANVSAQGCEPGKHCQQQQVGKSGHGHQQANHNSSFKKQANASNRNQAHQSSAKQTSKSSHSQHKSPAKQKVYKHPNAKSKGTYYVSANRLNVRGAPGKGGKVKGHFTKGQALAVYAVVDGWAKVYFNGQYLWVSNQYLHIKL</sequence>
<feature type="compositionally biased region" description="Low complexity" evidence="1">
    <location>
        <begin position="62"/>
        <end position="75"/>
    </location>
</feature>
<reference evidence="4" key="1">
    <citation type="submission" date="2024-07" db="EMBL/GenBank/DDBJ databases">
        <title>Genome Analysis of a Potential Novel Vibrio Species Secreting pH- and Thermo-stable Alginate Lyase and its Application in Producing Alginate Oligosaccharides.</title>
        <authorList>
            <person name="Huang H."/>
            <person name="Bao K."/>
        </authorList>
    </citation>
    <scope>NUCLEOTIDE SEQUENCE</scope>
    <source>
        <strain evidence="4">HB236076</strain>
    </source>
</reference>
<accession>A0AB39HJ36</accession>
<feature type="compositionally biased region" description="Polar residues" evidence="1">
    <location>
        <begin position="30"/>
        <end position="61"/>
    </location>
</feature>
<protein>
    <submittedName>
        <fullName evidence="4">SH3 domain-containing protein</fullName>
    </submittedName>
</protein>
<dbReference type="KEGG" id="vih:AB0763_06290"/>
<organism evidence="4">
    <name type="scientific">Vibrio sp. HB236076</name>
    <dbReference type="NCBI Taxonomy" id="3232307"/>
    <lineage>
        <taxon>Bacteria</taxon>
        <taxon>Pseudomonadati</taxon>
        <taxon>Pseudomonadota</taxon>
        <taxon>Gammaproteobacteria</taxon>
        <taxon>Vibrionales</taxon>
        <taxon>Vibrionaceae</taxon>
        <taxon>Vibrio</taxon>
    </lineage>
</organism>
<dbReference type="SMART" id="SM00287">
    <property type="entry name" value="SH3b"/>
    <property type="match status" value="1"/>
</dbReference>
<feature type="compositionally biased region" description="Basic residues" evidence="1">
    <location>
        <begin position="76"/>
        <end position="91"/>
    </location>
</feature>
<proteinExistence type="predicted"/>
<dbReference type="AlphaFoldDB" id="A0AB39HJ36"/>
<evidence type="ECO:0000313" key="4">
    <source>
        <dbReference type="EMBL" id="XDK26244.1"/>
    </source>
</evidence>
<keyword evidence="2" id="KW-0732">Signal</keyword>
<dbReference type="InterPro" id="IPR003646">
    <property type="entry name" value="SH3-like_bac-type"/>
</dbReference>
<dbReference type="RefSeq" id="WP_306101588.1">
    <property type="nucleotide sequence ID" value="NZ_CP162601.1"/>
</dbReference>
<dbReference type="Pfam" id="PF08239">
    <property type="entry name" value="SH3_3"/>
    <property type="match status" value="1"/>
</dbReference>
<feature type="signal peptide" evidence="2">
    <location>
        <begin position="1"/>
        <end position="21"/>
    </location>
</feature>
<dbReference type="Gene3D" id="2.30.30.40">
    <property type="entry name" value="SH3 Domains"/>
    <property type="match status" value="1"/>
</dbReference>
<dbReference type="PROSITE" id="PS51781">
    <property type="entry name" value="SH3B"/>
    <property type="match status" value="1"/>
</dbReference>
<feature type="domain" description="SH3b" evidence="3">
    <location>
        <begin position="96"/>
        <end position="158"/>
    </location>
</feature>
<gene>
    <name evidence="4" type="ORF">AB0763_06290</name>
</gene>
<dbReference type="PROSITE" id="PS51257">
    <property type="entry name" value="PROKAR_LIPOPROTEIN"/>
    <property type="match status" value="1"/>
</dbReference>
<evidence type="ECO:0000256" key="2">
    <source>
        <dbReference type="SAM" id="SignalP"/>
    </source>
</evidence>
<feature type="chain" id="PRO_5044254295" evidence="2">
    <location>
        <begin position="22"/>
        <end position="158"/>
    </location>
</feature>
<evidence type="ECO:0000256" key="1">
    <source>
        <dbReference type="SAM" id="MobiDB-lite"/>
    </source>
</evidence>